<sequence length="428" mass="48443">MLNVETLRRITLPIAHVSARDFYTKLVRWGFEYPECFVFDSGGYTSDRFYRYDWLIMVDAVHRLSWSEVAHIQPSQVADWMGFLLPYDFKQTLLGHLNSGKVFFEISDGIFFIPRWVFYSKNGKVFAELREPDVHKLPQILAFIDNQPDHVPEQANLPAYRAHTGKEEYLAAFEKVVNHLLRGDIYEMNYCVYYSSRKPIDDIPGVWLKISSQKGAPMSGLFKFGSTCVLSQSPERFFTLRSSTIYSQPIKGTIRRGLDTASDDSLKKKLFESTKERAENVMIVDLVRNDISRISEPGSICVEELFGIHTFAKVHQMISTISGKLSENVTLEQIFKALFPMGSMTGAPKLSAMNIIRQVESHDRGIYSGTAGYIDPKGDMDCNVIIRSIVTDLATGISYIGVGSAVTVYANAEDEYQECLLKLTSVTC</sequence>
<gene>
    <name evidence="2" type="primary">pabB</name>
    <name evidence="2" type="ORF">JCM31826_05310</name>
</gene>
<accession>A0A401XJ46</accession>
<dbReference type="Gene3D" id="3.60.120.10">
    <property type="entry name" value="Anthranilate synthase"/>
    <property type="match status" value="1"/>
</dbReference>
<proteinExistence type="predicted"/>
<dbReference type="InterPro" id="IPR015890">
    <property type="entry name" value="Chorismate_C"/>
</dbReference>
<comment type="caution">
    <text evidence="2">The sequence shown here is derived from an EMBL/GenBank/DDBJ whole genome shotgun (WGS) entry which is preliminary data.</text>
</comment>
<dbReference type="Proteomes" id="UP000286715">
    <property type="component" value="Unassembled WGS sequence"/>
</dbReference>
<dbReference type="InterPro" id="IPR019999">
    <property type="entry name" value="Anth_synth_I-like"/>
</dbReference>
<dbReference type="EMBL" id="BHZE01000003">
    <property type="protein sequence ID" value="GCD77049.1"/>
    <property type="molecule type" value="Genomic_DNA"/>
</dbReference>
<evidence type="ECO:0000313" key="3">
    <source>
        <dbReference type="Proteomes" id="UP000286715"/>
    </source>
</evidence>
<dbReference type="RefSeq" id="WP_124397102.1">
    <property type="nucleotide sequence ID" value="NZ_BHZE01000003.1"/>
</dbReference>
<dbReference type="Pfam" id="PF00425">
    <property type="entry name" value="Chorismate_bind"/>
    <property type="match status" value="1"/>
</dbReference>
<keyword evidence="3" id="KW-1185">Reference proteome</keyword>
<dbReference type="SUPFAM" id="SSF56322">
    <property type="entry name" value="ADC synthase"/>
    <property type="match status" value="1"/>
</dbReference>
<organism evidence="2 3">
    <name type="scientific">Thermaurantimonas aggregans</name>
    <dbReference type="NCBI Taxonomy" id="2173829"/>
    <lineage>
        <taxon>Bacteria</taxon>
        <taxon>Pseudomonadati</taxon>
        <taxon>Bacteroidota</taxon>
        <taxon>Flavobacteriia</taxon>
        <taxon>Flavobacteriales</taxon>
        <taxon>Schleiferiaceae</taxon>
        <taxon>Thermaurantimonas</taxon>
    </lineage>
</organism>
<reference evidence="2 3" key="1">
    <citation type="submission" date="2018-11" db="EMBL/GenBank/DDBJ databases">
        <title>Schleiferia aggregans sp. nov., a moderately thermophilic heterotrophic bacterium isolated from microbial mats at a terrestrial hot spring.</title>
        <authorList>
            <person name="Iino T."/>
            <person name="Ohkuma M."/>
            <person name="Haruta S."/>
        </authorList>
    </citation>
    <scope>NUCLEOTIDE SEQUENCE [LARGE SCALE GENOMIC DNA]</scope>
    <source>
        <strain evidence="2 3">LA</strain>
    </source>
</reference>
<protein>
    <submittedName>
        <fullName evidence="2">Para-aminobenzoate synthase</fullName>
    </submittedName>
</protein>
<feature type="domain" description="Chorismate-utilising enzyme C-terminal" evidence="1">
    <location>
        <begin position="166"/>
        <end position="422"/>
    </location>
</feature>
<dbReference type="GO" id="GO:0000162">
    <property type="term" value="P:L-tryptophan biosynthetic process"/>
    <property type="evidence" value="ECO:0007669"/>
    <property type="project" value="TreeGrafter"/>
</dbReference>
<evidence type="ECO:0000313" key="2">
    <source>
        <dbReference type="EMBL" id="GCD77049.1"/>
    </source>
</evidence>
<dbReference type="PANTHER" id="PTHR11236:SF50">
    <property type="entry name" value="AMINODEOXYCHORISMATE SYNTHASE COMPONENT 1"/>
    <property type="match status" value="1"/>
</dbReference>
<evidence type="ECO:0000259" key="1">
    <source>
        <dbReference type="Pfam" id="PF00425"/>
    </source>
</evidence>
<dbReference type="AlphaFoldDB" id="A0A401XJ46"/>
<name>A0A401XJ46_9FLAO</name>
<dbReference type="InterPro" id="IPR005801">
    <property type="entry name" value="ADC_synthase"/>
</dbReference>
<dbReference type="PANTHER" id="PTHR11236">
    <property type="entry name" value="AMINOBENZOATE/ANTHRANILATE SYNTHASE"/>
    <property type="match status" value="1"/>
</dbReference>
<dbReference type="GO" id="GO:0046820">
    <property type="term" value="F:4-amino-4-deoxychorismate synthase activity"/>
    <property type="evidence" value="ECO:0007669"/>
    <property type="project" value="TreeGrafter"/>
</dbReference>
<dbReference type="PRINTS" id="PR00095">
    <property type="entry name" value="ANTSNTHASEI"/>
</dbReference>
<dbReference type="OrthoDB" id="9803598at2"/>